<evidence type="ECO:0000256" key="1">
    <source>
        <dbReference type="SAM" id="SignalP"/>
    </source>
</evidence>
<keyword evidence="3" id="KW-1185">Reference proteome</keyword>
<dbReference type="RefSeq" id="WP_189771036.1">
    <property type="nucleotide sequence ID" value="NZ_BNCK01000005.1"/>
</dbReference>
<comment type="caution">
    <text evidence="2">The sequence shown here is derived from an EMBL/GenBank/DDBJ whole genome shotgun (WGS) entry which is preliminary data.</text>
</comment>
<keyword evidence="1" id="KW-0732">Signal</keyword>
<name>A0A919BJX6_9GAMM</name>
<dbReference type="EMBL" id="BNCK01000005">
    <property type="protein sequence ID" value="GHF95519.1"/>
    <property type="molecule type" value="Genomic_DNA"/>
</dbReference>
<dbReference type="Proteomes" id="UP000623842">
    <property type="component" value="Unassembled WGS sequence"/>
</dbReference>
<reference evidence="2" key="2">
    <citation type="submission" date="2020-09" db="EMBL/GenBank/DDBJ databases">
        <authorList>
            <person name="Sun Q."/>
            <person name="Kim S."/>
        </authorList>
    </citation>
    <scope>NUCLEOTIDE SEQUENCE</scope>
    <source>
        <strain evidence="2">KCTC 42731</strain>
    </source>
</reference>
<sequence length="91" mass="9778">MKLVKLLINALVITGIGSTSVAFAKTTPILKAEPVKVTEIKASIKAEISTTLQQMVSEIAPLQPVNSEMMTINLTKKDNSQLIAKNTLIAE</sequence>
<dbReference type="AlphaFoldDB" id="A0A919BJX6"/>
<feature type="signal peptide" evidence="1">
    <location>
        <begin position="1"/>
        <end position="24"/>
    </location>
</feature>
<feature type="chain" id="PRO_5036768631" evidence="1">
    <location>
        <begin position="25"/>
        <end position="91"/>
    </location>
</feature>
<evidence type="ECO:0000313" key="2">
    <source>
        <dbReference type="EMBL" id="GHF95519.1"/>
    </source>
</evidence>
<gene>
    <name evidence="2" type="ORF">GCM10017161_24790</name>
</gene>
<reference evidence="2" key="1">
    <citation type="journal article" date="2014" name="Int. J. Syst. Evol. Microbiol.">
        <title>Complete genome sequence of Corynebacterium casei LMG S-19264T (=DSM 44701T), isolated from a smear-ripened cheese.</title>
        <authorList>
            <consortium name="US DOE Joint Genome Institute (JGI-PGF)"/>
            <person name="Walter F."/>
            <person name="Albersmeier A."/>
            <person name="Kalinowski J."/>
            <person name="Ruckert C."/>
        </authorList>
    </citation>
    <scope>NUCLEOTIDE SEQUENCE</scope>
    <source>
        <strain evidence="2">KCTC 42731</strain>
    </source>
</reference>
<organism evidence="2 3">
    <name type="scientific">Thalassotalea marina</name>
    <dbReference type="NCBI Taxonomy" id="1673741"/>
    <lineage>
        <taxon>Bacteria</taxon>
        <taxon>Pseudomonadati</taxon>
        <taxon>Pseudomonadota</taxon>
        <taxon>Gammaproteobacteria</taxon>
        <taxon>Alteromonadales</taxon>
        <taxon>Colwelliaceae</taxon>
        <taxon>Thalassotalea</taxon>
    </lineage>
</organism>
<proteinExistence type="predicted"/>
<accession>A0A919BJX6</accession>
<evidence type="ECO:0000313" key="3">
    <source>
        <dbReference type="Proteomes" id="UP000623842"/>
    </source>
</evidence>
<protein>
    <submittedName>
        <fullName evidence="2">Uncharacterized protein</fullName>
    </submittedName>
</protein>